<reference evidence="1 2" key="1">
    <citation type="submission" date="2014-04" db="EMBL/GenBank/DDBJ databases">
        <title>Evolutionary Origins and Diversification of the Mycorrhizal Mutualists.</title>
        <authorList>
            <consortium name="DOE Joint Genome Institute"/>
            <consortium name="Mycorrhizal Genomics Consortium"/>
            <person name="Kohler A."/>
            <person name="Kuo A."/>
            <person name="Nagy L.G."/>
            <person name="Floudas D."/>
            <person name="Copeland A."/>
            <person name="Barry K.W."/>
            <person name="Cichocki N."/>
            <person name="Veneault-Fourrey C."/>
            <person name="LaButti K."/>
            <person name="Lindquist E.A."/>
            <person name="Lipzen A."/>
            <person name="Lundell T."/>
            <person name="Morin E."/>
            <person name="Murat C."/>
            <person name="Riley R."/>
            <person name="Ohm R."/>
            <person name="Sun H."/>
            <person name="Tunlid A."/>
            <person name="Henrissat B."/>
            <person name="Grigoriev I.V."/>
            <person name="Hibbett D.S."/>
            <person name="Martin F."/>
        </authorList>
    </citation>
    <scope>NUCLEOTIDE SEQUENCE [LARGE SCALE GENOMIC DNA]</scope>
    <source>
        <strain evidence="1 2">FD-317 M1</strain>
    </source>
</reference>
<evidence type="ECO:0000313" key="1">
    <source>
        <dbReference type="EMBL" id="KIK51280.1"/>
    </source>
</evidence>
<sequence length="165" mass="17843">MSTTSQSSFWEFQTEIPIQLSPVVNLEVIRVRAFTYSDLSYSSRRLAADSADAQQGHHTTFTNPEANTANSSRLTCKRLSQGACEGVEKESAPRAVLSAVTVSVLTAAKAEPSSAGYGKVPASHSRANGPLYPGNVLKWSRILTVCLTLGFADPDRSHVTKMRLQ</sequence>
<dbReference type="Proteomes" id="UP000053593">
    <property type="component" value="Unassembled WGS sequence"/>
</dbReference>
<organism evidence="1 2">
    <name type="scientific">Collybiopsis luxurians FD-317 M1</name>
    <dbReference type="NCBI Taxonomy" id="944289"/>
    <lineage>
        <taxon>Eukaryota</taxon>
        <taxon>Fungi</taxon>
        <taxon>Dikarya</taxon>
        <taxon>Basidiomycota</taxon>
        <taxon>Agaricomycotina</taxon>
        <taxon>Agaricomycetes</taxon>
        <taxon>Agaricomycetidae</taxon>
        <taxon>Agaricales</taxon>
        <taxon>Marasmiineae</taxon>
        <taxon>Omphalotaceae</taxon>
        <taxon>Collybiopsis</taxon>
        <taxon>Collybiopsis luxurians</taxon>
    </lineage>
</organism>
<evidence type="ECO:0000313" key="2">
    <source>
        <dbReference type="Proteomes" id="UP000053593"/>
    </source>
</evidence>
<protein>
    <submittedName>
        <fullName evidence="1">Uncharacterized protein</fullName>
    </submittedName>
</protein>
<dbReference type="EMBL" id="KN834867">
    <property type="protein sequence ID" value="KIK51280.1"/>
    <property type="molecule type" value="Genomic_DNA"/>
</dbReference>
<name>A0A0D0AM09_9AGAR</name>
<dbReference type="HOGENOM" id="CLU_1610930_0_0_1"/>
<proteinExistence type="predicted"/>
<accession>A0A0D0AM09</accession>
<dbReference type="AlphaFoldDB" id="A0A0D0AM09"/>
<gene>
    <name evidence="1" type="ORF">GYMLUDRAFT_252189</name>
</gene>
<keyword evidence="2" id="KW-1185">Reference proteome</keyword>